<protein>
    <submittedName>
        <fullName evidence="2">Uncharacterized protein</fullName>
    </submittedName>
</protein>
<dbReference type="AlphaFoldDB" id="A0A5B7JJ67"/>
<name>A0A5B7JJ67_PORTR</name>
<keyword evidence="3" id="KW-1185">Reference proteome</keyword>
<comment type="caution">
    <text evidence="2">The sequence shown here is derived from an EMBL/GenBank/DDBJ whole genome shotgun (WGS) entry which is preliminary data.</text>
</comment>
<feature type="region of interest" description="Disordered" evidence="1">
    <location>
        <begin position="1"/>
        <end position="22"/>
    </location>
</feature>
<evidence type="ECO:0000313" key="2">
    <source>
        <dbReference type="EMBL" id="MPC92334.1"/>
    </source>
</evidence>
<accession>A0A5B7JJ67</accession>
<sequence length="168" mass="18759">MVNTRARISKQRRHALPSPERGRETEIVLTDIWLSNAYFWSERSTTTTTTTFSSSSTTTSSITHLTRLPRLCIVNRPPEEDAHSHSGPVTFSTPHTSPTRRATLTPRVSPTQHTPHFTHTPRRTHIHLDLFTPRLFALLRVGGATLLLSTLPLLPNPPAAVLVVPYST</sequence>
<dbReference type="EMBL" id="VSRR010090861">
    <property type="protein sequence ID" value="MPC92334.1"/>
    <property type="molecule type" value="Genomic_DNA"/>
</dbReference>
<reference evidence="2 3" key="1">
    <citation type="submission" date="2019-05" db="EMBL/GenBank/DDBJ databases">
        <title>Another draft genome of Portunus trituberculatus and its Hox gene families provides insights of decapod evolution.</title>
        <authorList>
            <person name="Jeong J.-H."/>
            <person name="Song I."/>
            <person name="Kim S."/>
            <person name="Choi T."/>
            <person name="Kim D."/>
            <person name="Ryu S."/>
            <person name="Kim W."/>
        </authorList>
    </citation>
    <scope>NUCLEOTIDE SEQUENCE [LARGE SCALE GENOMIC DNA]</scope>
    <source>
        <tissue evidence="2">Muscle</tissue>
    </source>
</reference>
<dbReference type="Proteomes" id="UP000324222">
    <property type="component" value="Unassembled WGS sequence"/>
</dbReference>
<evidence type="ECO:0000256" key="1">
    <source>
        <dbReference type="SAM" id="MobiDB-lite"/>
    </source>
</evidence>
<gene>
    <name evidence="2" type="ORF">E2C01_087416</name>
</gene>
<proteinExistence type="predicted"/>
<feature type="region of interest" description="Disordered" evidence="1">
    <location>
        <begin position="77"/>
        <end position="119"/>
    </location>
</feature>
<organism evidence="2 3">
    <name type="scientific">Portunus trituberculatus</name>
    <name type="common">Swimming crab</name>
    <name type="synonym">Neptunus trituberculatus</name>
    <dbReference type="NCBI Taxonomy" id="210409"/>
    <lineage>
        <taxon>Eukaryota</taxon>
        <taxon>Metazoa</taxon>
        <taxon>Ecdysozoa</taxon>
        <taxon>Arthropoda</taxon>
        <taxon>Crustacea</taxon>
        <taxon>Multicrustacea</taxon>
        <taxon>Malacostraca</taxon>
        <taxon>Eumalacostraca</taxon>
        <taxon>Eucarida</taxon>
        <taxon>Decapoda</taxon>
        <taxon>Pleocyemata</taxon>
        <taxon>Brachyura</taxon>
        <taxon>Eubrachyura</taxon>
        <taxon>Portunoidea</taxon>
        <taxon>Portunidae</taxon>
        <taxon>Portuninae</taxon>
        <taxon>Portunus</taxon>
    </lineage>
</organism>
<evidence type="ECO:0000313" key="3">
    <source>
        <dbReference type="Proteomes" id="UP000324222"/>
    </source>
</evidence>
<feature type="compositionally biased region" description="Polar residues" evidence="1">
    <location>
        <begin position="87"/>
        <end position="109"/>
    </location>
</feature>